<organism evidence="1 2">
    <name type="scientific">Rhizophagus irregularis</name>
    <dbReference type="NCBI Taxonomy" id="588596"/>
    <lineage>
        <taxon>Eukaryota</taxon>
        <taxon>Fungi</taxon>
        <taxon>Fungi incertae sedis</taxon>
        <taxon>Mucoromycota</taxon>
        <taxon>Glomeromycotina</taxon>
        <taxon>Glomeromycetes</taxon>
        <taxon>Glomerales</taxon>
        <taxon>Glomeraceae</taxon>
        <taxon>Rhizophagus</taxon>
    </lineage>
</organism>
<dbReference type="EMBL" id="LLXI01001312">
    <property type="protein sequence ID" value="PKY53026.1"/>
    <property type="molecule type" value="Genomic_DNA"/>
</dbReference>
<dbReference type="AlphaFoldDB" id="A0A2I1H2B1"/>
<comment type="caution">
    <text evidence="1">The sequence shown here is derived from an EMBL/GenBank/DDBJ whole genome shotgun (WGS) entry which is preliminary data.</text>
</comment>
<sequence length="140" mass="16521">MAKICQYRGFRNTEFETKILQLSEAIERKASTLIKLVIAQVLISSKFFSSLTNLVYLKFISSYYNNNKQELQELQSIRNDHNFEYTKRLYKAIAINCPKIETLSINTQFKNLGDIEDEKYNCPKTFKVFLFNEDFIFSID</sequence>
<name>A0A2I1H2B1_9GLOM</name>
<dbReference type="Proteomes" id="UP000234323">
    <property type="component" value="Unassembled WGS sequence"/>
</dbReference>
<accession>A0A2I1H2B1</accession>
<gene>
    <name evidence="1" type="ORF">RhiirA4_471014</name>
</gene>
<protein>
    <submittedName>
        <fullName evidence="1">Uncharacterized protein</fullName>
    </submittedName>
</protein>
<reference evidence="1 2" key="1">
    <citation type="submission" date="2015-10" db="EMBL/GenBank/DDBJ databases">
        <title>Genome analyses suggest a sexual origin of heterokaryosis in a supposedly ancient asexual fungus.</title>
        <authorList>
            <person name="Ropars J."/>
            <person name="Sedzielewska K."/>
            <person name="Noel J."/>
            <person name="Charron P."/>
            <person name="Farinelli L."/>
            <person name="Marton T."/>
            <person name="Kruger M."/>
            <person name="Pelin A."/>
            <person name="Brachmann A."/>
            <person name="Corradi N."/>
        </authorList>
    </citation>
    <scope>NUCLEOTIDE SEQUENCE [LARGE SCALE GENOMIC DNA]</scope>
    <source>
        <strain evidence="1 2">A4</strain>
    </source>
</reference>
<evidence type="ECO:0000313" key="2">
    <source>
        <dbReference type="Proteomes" id="UP000234323"/>
    </source>
</evidence>
<evidence type="ECO:0000313" key="1">
    <source>
        <dbReference type="EMBL" id="PKY53026.1"/>
    </source>
</evidence>
<proteinExistence type="predicted"/>
<keyword evidence="2" id="KW-1185">Reference proteome</keyword>
<dbReference type="VEuPathDB" id="FungiDB:RhiirA1_469071"/>